<feature type="compositionally biased region" description="Basic and acidic residues" evidence="1">
    <location>
        <begin position="514"/>
        <end position="530"/>
    </location>
</feature>
<feature type="compositionally biased region" description="Basic and acidic residues" evidence="1">
    <location>
        <begin position="704"/>
        <end position="713"/>
    </location>
</feature>
<sequence length="744" mass="78293">MLKRLSGPFSKDSSEPALLLPPPPGPRSFSSSSPRTSPSLRAVSLPPVSPIQRTGRGVGASPGYPFPQQTAPPSPSHARSASGSQQGIERATLHKTLAALSGLLVALDELRDTKLAESKAERRVAKALKEVAGGFTEKGAGGAGGKSDVVVEALASASTMLDTLGEVDGKHAKAVQKEYEALNDRVSKFFKRTAKEEKAFEDTVAALDARVAKATSSYQSSAHAASSSSTRNMHAALDSLTAQHSTYMHALSGLSGQIQQTKASYAAAIADRRESVAREVARVFCGLAEKEWQVKVEATKKGGGEKLGRVVSAGAWCEAGMESAAQYLASETAAAIASTDVGEPDVDRMATLRGPRAPSSSTVQTATTTTTSSSAHSSQLSTSSSATNAGRPPSPARRSRPTETFEPPNAARRDTTPRPALPNLDNGRSSDPQRPSYNSSRRSSRDVGGDVSPAISSGYRSEPSHDLHAQPRSASPGYAHGFSQQSAVDEVLRRPTPRYGSAPASGSGVGAVDEFGRTLRREGEDGERAARSSTAPQRQHSFVARMSAKYAGHGTRGAPEGTRSAEEQQPNMASHDHQPSAHRPLPPTHRHTFSGLEASFTSSSSLSPSSPTSPPLAHPQRPMFRSGAASSYRDSPHASYDSPAAEAAVPPARRPRAYEAAQPLPPVSSPPLNYSHDNTYEKQLGSPATGAWAEADFGPNALRGDGRRQEERWPFAGGAEEPQARSETRELHGVPGKGDESGYA</sequence>
<dbReference type="EMBL" id="BQKY01000017">
    <property type="protein sequence ID" value="GJN94454.1"/>
    <property type="molecule type" value="Genomic_DNA"/>
</dbReference>
<dbReference type="AlphaFoldDB" id="A0AAV5GWX0"/>
<feature type="compositionally biased region" description="Low complexity" evidence="1">
    <location>
        <begin position="601"/>
        <end position="610"/>
    </location>
</feature>
<evidence type="ECO:0000313" key="3">
    <source>
        <dbReference type="Proteomes" id="UP001342314"/>
    </source>
</evidence>
<evidence type="ECO:0000256" key="1">
    <source>
        <dbReference type="SAM" id="MobiDB-lite"/>
    </source>
</evidence>
<feature type="compositionally biased region" description="Basic and acidic residues" evidence="1">
    <location>
        <begin position="722"/>
        <end position="744"/>
    </location>
</feature>
<feature type="compositionally biased region" description="Low complexity" evidence="1">
    <location>
        <begin position="500"/>
        <end position="512"/>
    </location>
</feature>
<protein>
    <submittedName>
        <fullName evidence="2">Uncharacterized protein</fullName>
    </submittedName>
</protein>
<feature type="compositionally biased region" description="Low complexity" evidence="1">
    <location>
        <begin position="359"/>
        <end position="387"/>
    </location>
</feature>
<keyword evidence="3" id="KW-1185">Reference proteome</keyword>
<organism evidence="2 3">
    <name type="scientific">Rhodotorula paludigena</name>
    <dbReference type="NCBI Taxonomy" id="86838"/>
    <lineage>
        <taxon>Eukaryota</taxon>
        <taxon>Fungi</taxon>
        <taxon>Dikarya</taxon>
        <taxon>Basidiomycota</taxon>
        <taxon>Pucciniomycotina</taxon>
        <taxon>Microbotryomycetes</taxon>
        <taxon>Sporidiobolales</taxon>
        <taxon>Sporidiobolaceae</taxon>
        <taxon>Rhodotorula</taxon>
    </lineage>
</organism>
<evidence type="ECO:0000313" key="2">
    <source>
        <dbReference type="EMBL" id="GJN94454.1"/>
    </source>
</evidence>
<gene>
    <name evidence="2" type="ORF">Rhopal_007534-T1</name>
</gene>
<feature type="region of interest" description="Disordered" evidence="1">
    <location>
        <begin position="1"/>
        <end position="87"/>
    </location>
</feature>
<proteinExistence type="predicted"/>
<dbReference type="Proteomes" id="UP001342314">
    <property type="component" value="Unassembled WGS sequence"/>
</dbReference>
<name>A0AAV5GWX0_9BASI</name>
<accession>A0AAV5GWX0</accession>
<feature type="region of interest" description="Disordered" evidence="1">
    <location>
        <begin position="346"/>
        <end position="744"/>
    </location>
</feature>
<reference evidence="2 3" key="1">
    <citation type="submission" date="2021-12" db="EMBL/GenBank/DDBJ databases">
        <title>High titer production of polyol ester of fatty acids by Rhodotorula paludigena BS15 towards product separation-free biomass refinery.</title>
        <authorList>
            <person name="Mano J."/>
            <person name="Ono H."/>
            <person name="Tanaka T."/>
            <person name="Naito K."/>
            <person name="Sushida H."/>
            <person name="Ike M."/>
            <person name="Tokuyasu K."/>
            <person name="Kitaoka M."/>
        </authorList>
    </citation>
    <scope>NUCLEOTIDE SEQUENCE [LARGE SCALE GENOMIC DNA]</scope>
    <source>
        <strain evidence="2 3">BS15</strain>
    </source>
</reference>
<feature type="compositionally biased region" description="Low complexity" evidence="1">
    <location>
        <begin position="27"/>
        <end position="41"/>
    </location>
</feature>
<comment type="caution">
    <text evidence="2">The sequence shown here is derived from an EMBL/GenBank/DDBJ whole genome shotgun (WGS) entry which is preliminary data.</text>
</comment>
<feature type="compositionally biased region" description="Polar residues" evidence="1">
    <location>
        <begin position="426"/>
        <end position="438"/>
    </location>
</feature>